<dbReference type="RefSeq" id="XP_064853935.1">
    <property type="nucleotide sequence ID" value="XM_064997863.1"/>
</dbReference>
<evidence type="ECO:0000256" key="1">
    <source>
        <dbReference type="SAM" id="MobiDB-lite"/>
    </source>
</evidence>
<keyword evidence="3" id="KW-1185">Reference proteome</keyword>
<evidence type="ECO:0000313" key="3">
    <source>
        <dbReference type="Proteomes" id="UP001360560"/>
    </source>
</evidence>
<dbReference type="GeneID" id="90074914"/>
<feature type="compositionally biased region" description="Acidic residues" evidence="1">
    <location>
        <begin position="100"/>
        <end position="127"/>
    </location>
</feature>
<name>A0AAV5QQB6_9ASCO</name>
<dbReference type="GO" id="GO:0005675">
    <property type="term" value="C:transcription factor TFIIH holo complex"/>
    <property type="evidence" value="ECO:0007669"/>
    <property type="project" value="TreeGrafter"/>
</dbReference>
<dbReference type="EMBL" id="BTFZ01000011">
    <property type="protein sequence ID" value="GMM36939.1"/>
    <property type="molecule type" value="Genomic_DNA"/>
</dbReference>
<feature type="region of interest" description="Disordered" evidence="1">
    <location>
        <begin position="149"/>
        <end position="168"/>
    </location>
</feature>
<accession>A0AAV5QQB6</accession>
<dbReference type="InterPro" id="IPR031349">
    <property type="entry name" value="Tfb6"/>
</dbReference>
<dbReference type="Proteomes" id="UP001360560">
    <property type="component" value="Unassembled WGS sequence"/>
</dbReference>
<dbReference type="PANTHER" id="PTHR37781:SF1">
    <property type="entry name" value="ADR380WP"/>
    <property type="match status" value="1"/>
</dbReference>
<comment type="caution">
    <text evidence="2">The sequence shown here is derived from an EMBL/GenBank/DDBJ whole genome shotgun (WGS) entry which is preliminary data.</text>
</comment>
<dbReference type="PANTHER" id="PTHR37781">
    <property type="entry name" value="TFIIH COMPLEX SUBUNIT"/>
    <property type="match status" value="1"/>
</dbReference>
<dbReference type="Pfam" id="PF17110">
    <property type="entry name" value="TFB6"/>
    <property type="match status" value="1"/>
</dbReference>
<evidence type="ECO:0000313" key="2">
    <source>
        <dbReference type="EMBL" id="GMM36939.1"/>
    </source>
</evidence>
<feature type="compositionally biased region" description="Low complexity" evidence="1">
    <location>
        <begin position="87"/>
        <end position="99"/>
    </location>
</feature>
<sequence>MDGSHHKTANYDQQPRTPLHPRANEEFQTVPSMTRLADLQMDLNPDLTDDETDNNNVNKGERYDDGEWDDDMGVSKENLQNGEKSNDLNNQLTDNNNDNVDVDDDDDDDEDIDDEMFNSDEEDEQFEEVSHKRKVDEVYNSGEKFDSDIEPTWSDFEPVNSPFSNNDDDLTKLEDLGRCQQKRLSSSQNSKLIAYIDHELLMIQRKFIQSFSDDESRGDQRLGYHSLSELLVDLNKITEFIWYTVKVTQRGNGKCMRSFYQGQYFIKIAGDLVDYLQKYSMSDRKVLKALILFVQKLDQIFVKIVDDLQGFDSTEKVRLVSITERTRVAVINLTIKYQVNDYKYEIGRLYEGIIDKISE</sequence>
<dbReference type="AlphaFoldDB" id="A0AAV5QQB6"/>
<proteinExistence type="predicted"/>
<feature type="region of interest" description="Disordered" evidence="1">
    <location>
        <begin position="1"/>
        <end position="134"/>
    </location>
</feature>
<gene>
    <name evidence="2" type="ORF">DASC09_042640</name>
</gene>
<protein>
    <submittedName>
        <fullName evidence="2">TFIIH complex subunit</fullName>
    </submittedName>
</protein>
<organism evidence="2 3">
    <name type="scientific">Saccharomycopsis crataegensis</name>
    <dbReference type="NCBI Taxonomy" id="43959"/>
    <lineage>
        <taxon>Eukaryota</taxon>
        <taxon>Fungi</taxon>
        <taxon>Dikarya</taxon>
        <taxon>Ascomycota</taxon>
        <taxon>Saccharomycotina</taxon>
        <taxon>Saccharomycetes</taxon>
        <taxon>Saccharomycopsidaceae</taxon>
        <taxon>Saccharomycopsis</taxon>
    </lineage>
</organism>
<reference evidence="2 3" key="1">
    <citation type="journal article" date="2023" name="Elife">
        <title>Identification of key yeast species and microbe-microbe interactions impacting larval growth of Drosophila in the wild.</title>
        <authorList>
            <person name="Mure A."/>
            <person name="Sugiura Y."/>
            <person name="Maeda R."/>
            <person name="Honda K."/>
            <person name="Sakurai N."/>
            <person name="Takahashi Y."/>
            <person name="Watada M."/>
            <person name="Katoh T."/>
            <person name="Gotoh A."/>
            <person name="Gotoh Y."/>
            <person name="Taniguchi I."/>
            <person name="Nakamura K."/>
            <person name="Hayashi T."/>
            <person name="Katayama T."/>
            <person name="Uemura T."/>
            <person name="Hattori Y."/>
        </authorList>
    </citation>
    <scope>NUCLEOTIDE SEQUENCE [LARGE SCALE GENOMIC DNA]</scope>
    <source>
        <strain evidence="2 3">SC-9</strain>
    </source>
</reference>